<reference evidence="2" key="1">
    <citation type="journal article" date="2015" name="Nat. Genet.">
        <title>The genome and transcriptome of the zoonotic hookworm Ancylostoma ceylanicum identify infection-specific gene families.</title>
        <authorList>
            <person name="Schwarz E.M."/>
            <person name="Hu Y."/>
            <person name="Antoshechkin I."/>
            <person name="Miller M.M."/>
            <person name="Sternberg P.W."/>
            <person name="Aroian R.V."/>
        </authorList>
    </citation>
    <scope>NUCLEOTIDE SEQUENCE</scope>
    <source>
        <strain evidence="2">HY135</strain>
    </source>
</reference>
<proteinExistence type="predicted"/>
<sequence length="116" mass="13359">MFYTRHFSSTKRRNARDARLKECLYFGATRPSRPRNLFECDGFRVDACISNGRDVVVGVSTRRREYPFRPVRTFSFKNDAMGRMLDAPASRRDAMISSMSEPGVVRCFFDFLAALA</sequence>
<keyword evidence="2" id="KW-1185">Reference proteome</keyword>
<evidence type="ECO:0000313" key="1">
    <source>
        <dbReference type="EMBL" id="EYB96049.1"/>
    </source>
</evidence>
<dbReference type="Proteomes" id="UP000024635">
    <property type="component" value="Unassembled WGS sequence"/>
</dbReference>
<dbReference type="AlphaFoldDB" id="A0A016T0H5"/>
<comment type="caution">
    <text evidence="1">The sequence shown here is derived from an EMBL/GenBank/DDBJ whole genome shotgun (WGS) entry which is preliminary data.</text>
</comment>
<evidence type="ECO:0000313" key="2">
    <source>
        <dbReference type="Proteomes" id="UP000024635"/>
    </source>
</evidence>
<dbReference type="EMBL" id="JARK01001490">
    <property type="protein sequence ID" value="EYB96049.1"/>
    <property type="molecule type" value="Genomic_DNA"/>
</dbReference>
<accession>A0A016T0H5</accession>
<gene>
    <name evidence="1" type="primary">Acey_s0154.g3011</name>
    <name evidence="1" type="ORF">Y032_0154g3011</name>
</gene>
<protein>
    <submittedName>
        <fullName evidence="1">Uncharacterized protein</fullName>
    </submittedName>
</protein>
<name>A0A016T0H5_9BILA</name>
<organism evidence="1 2">
    <name type="scientific">Ancylostoma ceylanicum</name>
    <dbReference type="NCBI Taxonomy" id="53326"/>
    <lineage>
        <taxon>Eukaryota</taxon>
        <taxon>Metazoa</taxon>
        <taxon>Ecdysozoa</taxon>
        <taxon>Nematoda</taxon>
        <taxon>Chromadorea</taxon>
        <taxon>Rhabditida</taxon>
        <taxon>Rhabditina</taxon>
        <taxon>Rhabditomorpha</taxon>
        <taxon>Strongyloidea</taxon>
        <taxon>Ancylostomatidae</taxon>
        <taxon>Ancylostomatinae</taxon>
        <taxon>Ancylostoma</taxon>
    </lineage>
</organism>